<dbReference type="EMBL" id="CM043031">
    <property type="protein sequence ID" value="KAI4584181.1"/>
    <property type="molecule type" value="Genomic_DNA"/>
</dbReference>
<sequence>MIMASVRCKLARYLEDLEDIDFKKFKMHLEDYPSQKGCTSIPRGQTEKADHVDIATLMIDFNGEEKAWAMAKWIFAAINRRDLYEKAKRDEPEWDYCKKYRKYVRSKFQCIEDRNARLGESVNLNKRFTRLRLIKEHRSQQEREHELLAIGRTWAKIQDSPVSSVNLELLFDPEDQHSEPVHTVVFQGAAGIGKTILARKIMLDWASEKLYQDRFDYLFYIHCREVSLGTQRSLGDLIASCCPGPNPPIGKIVSKSSRILFLMDGFDELQGAFDEHTEALCTNWQKVERGDILLSSLIRKRLLPEASLLITTRPVALEKLQHLLGQARHVEILGFSEARRKEYFLKYFSDEQQAREAFRLIQENEILFTMCFIPLVCWIVCTGLKQQMDSGKSLARTSKTTTAVYIFFLSSLLQSQGGSQENHNSATLWGLCSLAADGIWNQKILFEECDLRNHGLQKADVSAFLRMNLFQKEVDCEKFYSFIHMTFQEFFAAMYYLLEEDNHGEMRNMPQACSKLPNRDVKVLLENYGKFEKGYLIFVVRFLFGLINQERTSYLEKKLSCKISQKIRLELLKWIEAKAKAKTLQIEPSQLELFYCLYEMQEEDFVQRAMGHFPKIEIKLSTRMDHVVSSFCIENCRHVESLSLRLLHNSPKEEEEEEEVRHSHMDHSVLSDSEVAYSQGLGQCCLSHQCCFSISSVLSSNQKLVELDLSHNSLGDFGIRLLCVGLRHLFCNLKKLWLVNSGLTSGCCPALSSVLSTNQNLTHLYLQGNALGDMGVKLLCEGLLHHNCKLQVLELDNCSLTSHCCWDLSTLLTSNQSLRKLSLGNNDLGDLGVMLLCEVLKQQGCLLKSLRFHLSDFPYLFEAKTDFSIFSEYLQDRFISDNNSFLSLQPFLIEPHVDSRAAEDHSDAFTLHLNFALVIYNNISKEEPVTMTYPGTGDIIIVMITELRAWLMFYFIQKIRYTNAWGQEPASFWRWRQESHQQIDKQNSEKRCCLKDNQKELGKVSPDVKRKRQEVTTLEIENQGQDKKSKGVPFTSNQENENVSGCEEVCYTVINHRPYRRPSLNSSDDGYENITKRKWQQKHRDETISSRNFNELAADNFGLTSPLSGEKIFKNGNYAMTGSKFKVKSVQRASEDTYAIERMHTVFI</sequence>
<reference evidence="1" key="1">
    <citation type="submission" date="2022-03" db="EMBL/GenBank/DDBJ databases">
        <title>Genomic analyses of argali, domestic sheep and their hybrids provide insights into chromosomal evolution, heterosis and genetic basis of agronomic traits.</title>
        <authorList>
            <person name="Li M."/>
        </authorList>
    </citation>
    <scope>NUCLEOTIDE SEQUENCE</scope>
    <source>
        <strain evidence="1">F1 hybrid</strain>
    </source>
</reference>
<keyword evidence="2" id="KW-1185">Reference proteome</keyword>
<organism evidence="1 2">
    <name type="scientific">Ovis ammon polii x Ovis aries</name>
    <dbReference type="NCBI Taxonomy" id="2918886"/>
    <lineage>
        <taxon>Eukaryota</taxon>
        <taxon>Metazoa</taxon>
        <taxon>Chordata</taxon>
        <taxon>Craniata</taxon>
        <taxon>Vertebrata</taxon>
        <taxon>Euteleostomi</taxon>
        <taxon>Mammalia</taxon>
        <taxon>Eutheria</taxon>
        <taxon>Laurasiatheria</taxon>
        <taxon>Artiodactyla</taxon>
        <taxon>Ruminantia</taxon>
        <taxon>Pecora</taxon>
        <taxon>Bovidae</taxon>
        <taxon>Caprinae</taxon>
        <taxon>Ovis</taxon>
    </lineage>
</organism>
<gene>
    <name evidence="1" type="ORF">MJG53_007460</name>
</gene>
<evidence type="ECO:0000313" key="1">
    <source>
        <dbReference type="EMBL" id="KAI4584181.1"/>
    </source>
</evidence>
<accession>A0ACB9V402</accession>
<dbReference type="Proteomes" id="UP001057279">
    <property type="component" value="Linkage Group LG06"/>
</dbReference>
<proteinExistence type="predicted"/>
<comment type="caution">
    <text evidence="1">The sequence shown here is derived from an EMBL/GenBank/DDBJ whole genome shotgun (WGS) entry which is preliminary data.</text>
</comment>
<protein>
    <submittedName>
        <fullName evidence="1">Uncharacterized protein</fullName>
    </submittedName>
</protein>
<evidence type="ECO:0000313" key="2">
    <source>
        <dbReference type="Proteomes" id="UP001057279"/>
    </source>
</evidence>
<name>A0ACB9V402_9CETA</name>